<accession>A0A6S6QQ95</accession>
<evidence type="ECO:0000313" key="2">
    <source>
        <dbReference type="Proteomes" id="UP000515317"/>
    </source>
</evidence>
<protein>
    <submittedName>
        <fullName evidence="1">Uncharacterized protein</fullName>
    </submittedName>
</protein>
<dbReference type="EMBL" id="AP023361">
    <property type="protein sequence ID" value="BCJ90137.1"/>
    <property type="molecule type" value="Genomic_DNA"/>
</dbReference>
<dbReference type="KEGG" id="tso:IZ6_08720"/>
<reference evidence="1 2" key="1">
    <citation type="submission" date="2020-08" db="EMBL/GenBank/DDBJ databases">
        <title>Genome sequence of Rhizobiales bacterium strain IZ6.</title>
        <authorList>
            <person name="Nakai R."/>
            <person name="Naganuma T."/>
        </authorList>
    </citation>
    <scope>NUCLEOTIDE SEQUENCE [LARGE SCALE GENOMIC DNA]</scope>
    <source>
        <strain evidence="1 2">IZ6</strain>
    </source>
</reference>
<name>A0A6S6QQ95_9HYPH</name>
<gene>
    <name evidence="1" type="ORF">IZ6_08720</name>
</gene>
<dbReference type="AlphaFoldDB" id="A0A6S6QQ95"/>
<keyword evidence="2" id="KW-1185">Reference proteome</keyword>
<evidence type="ECO:0000313" key="1">
    <source>
        <dbReference type="EMBL" id="BCJ90137.1"/>
    </source>
</evidence>
<proteinExistence type="predicted"/>
<organism evidence="1 2">
    <name type="scientific">Terrihabitans soli</name>
    <dbReference type="NCBI Taxonomy" id="708113"/>
    <lineage>
        <taxon>Bacteria</taxon>
        <taxon>Pseudomonadati</taxon>
        <taxon>Pseudomonadota</taxon>
        <taxon>Alphaproteobacteria</taxon>
        <taxon>Hyphomicrobiales</taxon>
        <taxon>Terrihabitans</taxon>
    </lineage>
</organism>
<dbReference type="Proteomes" id="UP000515317">
    <property type="component" value="Chromosome"/>
</dbReference>
<sequence length="65" mass="7309">MYRVLAIVLLAYAICYPRVALEASANPEPFGRGPTRAERLMADFSAWLDRPIEQILATLNRSRSS</sequence>